<evidence type="ECO:0000259" key="1">
    <source>
        <dbReference type="Pfam" id="PF19834"/>
    </source>
</evidence>
<gene>
    <name evidence="2" type="ORF">SAMN04487905_10359</name>
</gene>
<evidence type="ECO:0000313" key="2">
    <source>
        <dbReference type="EMBL" id="SDP28738.1"/>
    </source>
</evidence>
<dbReference type="AlphaFoldDB" id="A0A1H0RIL1"/>
<organism evidence="2 3">
    <name type="scientific">Actinopolyspora xinjiangensis</name>
    <dbReference type="NCBI Taxonomy" id="405564"/>
    <lineage>
        <taxon>Bacteria</taxon>
        <taxon>Bacillati</taxon>
        <taxon>Actinomycetota</taxon>
        <taxon>Actinomycetes</taxon>
        <taxon>Actinopolysporales</taxon>
        <taxon>Actinopolysporaceae</taxon>
        <taxon>Actinopolyspora</taxon>
    </lineage>
</organism>
<accession>A0A1H0RIL1</accession>
<evidence type="ECO:0000313" key="3">
    <source>
        <dbReference type="Proteomes" id="UP000199497"/>
    </source>
</evidence>
<name>A0A1H0RIL1_9ACTN</name>
<dbReference type="Proteomes" id="UP000199497">
    <property type="component" value="Unassembled WGS sequence"/>
</dbReference>
<sequence>MSGSGRYPVLDLEDFLAGPWSLRREILSTEHERLGEFTGTAWFTPAGEVLTYQERGTLRLGGYQGEAFRRLRYRVTGSGQAEVYFDYGDFFHGLDLREGRCETNHPCRDDLYRGEFDVLDVDTWWQCWRVSGPTKNHLLRTEFRRGDRGEQGV</sequence>
<feature type="domain" description="DUF6314" evidence="1">
    <location>
        <begin position="16"/>
        <end position="145"/>
    </location>
</feature>
<dbReference type="InterPro" id="IPR045632">
    <property type="entry name" value="DUF6314"/>
</dbReference>
<dbReference type="OrthoDB" id="3296280at2"/>
<dbReference type="RefSeq" id="WP_092598636.1">
    <property type="nucleotide sequence ID" value="NZ_FNJR01000003.1"/>
</dbReference>
<dbReference type="EMBL" id="FNJR01000003">
    <property type="protein sequence ID" value="SDP28738.1"/>
    <property type="molecule type" value="Genomic_DNA"/>
</dbReference>
<dbReference type="STRING" id="405564.SAMN04487905_10359"/>
<dbReference type="Pfam" id="PF19834">
    <property type="entry name" value="DUF6314"/>
    <property type="match status" value="1"/>
</dbReference>
<protein>
    <recommendedName>
        <fullName evidence="1">DUF6314 domain-containing protein</fullName>
    </recommendedName>
</protein>
<reference evidence="3" key="1">
    <citation type="submission" date="2016-10" db="EMBL/GenBank/DDBJ databases">
        <authorList>
            <person name="Varghese N."/>
            <person name="Submissions S."/>
        </authorList>
    </citation>
    <scope>NUCLEOTIDE SEQUENCE [LARGE SCALE GENOMIC DNA]</scope>
    <source>
        <strain evidence="3">DSM 46732</strain>
    </source>
</reference>
<keyword evidence="3" id="KW-1185">Reference proteome</keyword>
<proteinExistence type="predicted"/>